<evidence type="ECO:0000313" key="2">
    <source>
        <dbReference type="EMBL" id="KAG7299165.1"/>
    </source>
</evidence>
<protein>
    <submittedName>
        <fullName evidence="2">Uncharacterized protein</fullName>
    </submittedName>
</protein>
<gene>
    <name evidence="2" type="ORF">JYU34_017706</name>
</gene>
<organism evidence="2 3">
    <name type="scientific">Plutella xylostella</name>
    <name type="common">Diamondback moth</name>
    <name type="synonym">Plutella maculipennis</name>
    <dbReference type="NCBI Taxonomy" id="51655"/>
    <lineage>
        <taxon>Eukaryota</taxon>
        <taxon>Metazoa</taxon>
        <taxon>Ecdysozoa</taxon>
        <taxon>Arthropoda</taxon>
        <taxon>Hexapoda</taxon>
        <taxon>Insecta</taxon>
        <taxon>Pterygota</taxon>
        <taxon>Neoptera</taxon>
        <taxon>Endopterygota</taxon>
        <taxon>Lepidoptera</taxon>
        <taxon>Glossata</taxon>
        <taxon>Ditrysia</taxon>
        <taxon>Yponomeutoidea</taxon>
        <taxon>Plutellidae</taxon>
        <taxon>Plutella</taxon>
    </lineage>
</organism>
<sequence>MEEIKSKERQIIHLQREAARPPPRDDQEEYPWEPAAGAPREGRGFESRLGTIYL</sequence>
<dbReference type="EMBL" id="JAHIBW010000023">
    <property type="protein sequence ID" value="KAG7299165.1"/>
    <property type="molecule type" value="Genomic_DNA"/>
</dbReference>
<comment type="caution">
    <text evidence="2">The sequence shown here is derived from an EMBL/GenBank/DDBJ whole genome shotgun (WGS) entry which is preliminary data.</text>
</comment>
<evidence type="ECO:0000313" key="3">
    <source>
        <dbReference type="Proteomes" id="UP000823941"/>
    </source>
</evidence>
<dbReference type="Proteomes" id="UP000823941">
    <property type="component" value="Chromosome 23"/>
</dbReference>
<feature type="region of interest" description="Disordered" evidence="1">
    <location>
        <begin position="1"/>
        <end position="54"/>
    </location>
</feature>
<keyword evidence="3" id="KW-1185">Reference proteome</keyword>
<proteinExistence type="predicted"/>
<evidence type="ECO:0000256" key="1">
    <source>
        <dbReference type="SAM" id="MobiDB-lite"/>
    </source>
</evidence>
<name>A0ABQ7Q1Y5_PLUXY</name>
<feature type="compositionally biased region" description="Basic and acidic residues" evidence="1">
    <location>
        <begin position="1"/>
        <end position="25"/>
    </location>
</feature>
<reference evidence="2 3" key="1">
    <citation type="submission" date="2021-06" db="EMBL/GenBank/DDBJ databases">
        <title>A haploid diamondback moth (Plutella xylostella L.) genome assembly resolves 31 chromosomes and identifies a diamide resistance mutation.</title>
        <authorList>
            <person name="Ward C.M."/>
            <person name="Perry K.D."/>
            <person name="Baker G."/>
            <person name="Powis K."/>
            <person name="Heckel D.G."/>
            <person name="Baxter S.W."/>
        </authorList>
    </citation>
    <scope>NUCLEOTIDE SEQUENCE [LARGE SCALE GENOMIC DNA]</scope>
    <source>
        <strain evidence="2 3">LV</strain>
        <tissue evidence="2">Single pupa</tissue>
    </source>
</reference>
<accession>A0ABQ7Q1Y5</accession>